<sequence>MIRIVSVLLMLAVVGGALTEWLEGGGALLNFEAGFWSASLVLAASTFGYWQMVADSGVSVPHHDLPDIVEQIDDRYGLWEEEPDRVPHDVKTLMQEEKARLKRSRRSFREFLKTTKPALSLYRLAAYAVLAAGVVSLISNELFQPLFYLLGAALAPFATAVLLWADRR</sequence>
<evidence type="ECO:0000313" key="2">
    <source>
        <dbReference type="EMBL" id="BDY13965.1"/>
    </source>
</evidence>
<dbReference type="RefSeq" id="WP_286336902.1">
    <property type="nucleotide sequence ID" value="NZ_AP027370.1"/>
</dbReference>
<evidence type="ECO:0008006" key="4">
    <source>
        <dbReference type="Google" id="ProtNLM"/>
    </source>
</evidence>
<dbReference type="Proteomes" id="UP001321445">
    <property type="component" value="Chromosome"/>
</dbReference>
<protein>
    <recommendedName>
        <fullName evidence="4">Integral membrane protein</fullName>
    </recommendedName>
</protein>
<gene>
    <name evidence="2" type="ORF">HCR_22770</name>
</gene>
<keyword evidence="1" id="KW-0812">Transmembrane</keyword>
<dbReference type="EMBL" id="AP027370">
    <property type="protein sequence ID" value="BDY13965.1"/>
    <property type="molecule type" value="Genomic_DNA"/>
</dbReference>
<keyword evidence="1" id="KW-0472">Membrane</keyword>
<proteinExistence type="predicted"/>
<feature type="transmembrane region" description="Helical" evidence="1">
    <location>
        <begin position="145"/>
        <end position="165"/>
    </location>
</feature>
<evidence type="ECO:0000313" key="3">
    <source>
        <dbReference type="Proteomes" id="UP001321445"/>
    </source>
</evidence>
<evidence type="ECO:0000256" key="1">
    <source>
        <dbReference type="SAM" id="Phobius"/>
    </source>
</evidence>
<feature type="transmembrane region" description="Helical" evidence="1">
    <location>
        <begin position="35"/>
        <end position="53"/>
    </location>
</feature>
<name>A0ABM8FPM4_9BACT</name>
<keyword evidence="1" id="KW-1133">Transmembrane helix</keyword>
<accession>A0ABM8FPM4</accession>
<organism evidence="2 3">
    <name type="scientific">Hydrogenimonas cancrithermarum</name>
    <dbReference type="NCBI Taxonomy" id="2993563"/>
    <lineage>
        <taxon>Bacteria</taxon>
        <taxon>Pseudomonadati</taxon>
        <taxon>Campylobacterota</taxon>
        <taxon>Epsilonproteobacteria</taxon>
        <taxon>Campylobacterales</taxon>
        <taxon>Hydrogenimonadaceae</taxon>
        <taxon>Hydrogenimonas</taxon>
    </lineage>
</organism>
<feature type="transmembrane region" description="Helical" evidence="1">
    <location>
        <begin position="121"/>
        <end position="139"/>
    </location>
</feature>
<reference evidence="2 3" key="1">
    <citation type="submission" date="2023-03" db="EMBL/GenBank/DDBJ databases">
        <title>Description of Hydrogenimonas sp. ISO32.</title>
        <authorList>
            <person name="Mino S."/>
            <person name="Fukazawa S."/>
            <person name="Sawabe T."/>
        </authorList>
    </citation>
    <scope>NUCLEOTIDE SEQUENCE [LARGE SCALE GENOMIC DNA]</scope>
    <source>
        <strain evidence="2 3">ISO32</strain>
    </source>
</reference>
<keyword evidence="3" id="KW-1185">Reference proteome</keyword>